<dbReference type="PRINTS" id="PR00081">
    <property type="entry name" value="GDHRDH"/>
</dbReference>
<organism evidence="3 4">
    <name type="scientific">Saponaria officinalis</name>
    <name type="common">Common soapwort</name>
    <name type="synonym">Lychnis saponaria</name>
    <dbReference type="NCBI Taxonomy" id="3572"/>
    <lineage>
        <taxon>Eukaryota</taxon>
        <taxon>Viridiplantae</taxon>
        <taxon>Streptophyta</taxon>
        <taxon>Embryophyta</taxon>
        <taxon>Tracheophyta</taxon>
        <taxon>Spermatophyta</taxon>
        <taxon>Magnoliopsida</taxon>
        <taxon>eudicotyledons</taxon>
        <taxon>Gunneridae</taxon>
        <taxon>Pentapetalae</taxon>
        <taxon>Caryophyllales</taxon>
        <taxon>Caryophyllaceae</taxon>
        <taxon>Caryophylleae</taxon>
        <taxon>Saponaria</taxon>
    </lineage>
</organism>
<dbReference type="FunFam" id="3.40.50.720:FF:000084">
    <property type="entry name" value="Short-chain dehydrogenase reductase"/>
    <property type="match status" value="1"/>
</dbReference>
<evidence type="ECO:0000256" key="2">
    <source>
        <dbReference type="ARBA" id="ARBA00023002"/>
    </source>
</evidence>
<keyword evidence="1" id="KW-0521">NADP</keyword>
<dbReference type="GO" id="GO:0016491">
    <property type="term" value="F:oxidoreductase activity"/>
    <property type="evidence" value="ECO:0007669"/>
    <property type="project" value="UniProtKB-KW"/>
</dbReference>
<dbReference type="PANTHER" id="PTHR42898:SF6">
    <property type="entry name" value="NADP-DEPENDENT MANNITOL DEHYDROGENASE"/>
    <property type="match status" value="1"/>
</dbReference>
<evidence type="ECO:0000256" key="1">
    <source>
        <dbReference type="ARBA" id="ARBA00022857"/>
    </source>
</evidence>
<proteinExistence type="predicted"/>
<protein>
    <submittedName>
        <fullName evidence="3">Uncharacterized protein</fullName>
    </submittedName>
</protein>
<reference evidence="3" key="1">
    <citation type="submission" date="2024-03" db="EMBL/GenBank/DDBJ databases">
        <title>WGS assembly of Saponaria officinalis var. Norfolk2.</title>
        <authorList>
            <person name="Jenkins J."/>
            <person name="Shu S."/>
            <person name="Grimwood J."/>
            <person name="Barry K."/>
            <person name="Goodstein D."/>
            <person name="Schmutz J."/>
            <person name="Leebens-Mack J."/>
            <person name="Osbourn A."/>
        </authorList>
    </citation>
    <scope>NUCLEOTIDE SEQUENCE [LARGE SCALE GENOMIC DNA]</scope>
    <source>
        <strain evidence="3">JIC</strain>
    </source>
</reference>
<dbReference type="InterPro" id="IPR002347">
    <property type="entry name" value="SDR_fam"/>
</dbReference>
<dbReference type="SUPFAM" id="SSF51735">
    <property type="entry name" value="NAD(P)-binding Rossmann-fold domains"/>
    <property type="match status" value="1"/>
</dbReference>
<dbReference type="Gene3D" id="3.40.50.720">
    <property type="entry name" value="NAD(P)-binding Rossmann-like Domain"/>
    <property type="match status" value="1"/>
</dbReference>
<dbReference type="InterPro" id="IPR036291">
    <property type="entry name" value="NAD(P)-bd_dom_sf"/>
</dbReference>
<dbReference type="AlphaFoldDB" id="A0AAW1HNE5"/>
<dbReference type="InterPro" id="IPR045000">
    <property type="entry name" value="TR"/>
</dbReference>
<name>A0AAW1HNE5_SAPOF</name>
<dbReference type="PANTHER" id="PTHR42898">
    <property type="entry name" value="TROPINONE REDUCTASE"/>
    <property type="match status" value="1"/>
</dbReference>
<dbReference type="PRINTS" id="PR00080">
    <property type="entry name" value="SDRFAMILY"/>
</dbReference>
<dbReference type="Pfam" id="PF13561">
    <property type="entry name" value="adh_short_C2"/>
    <property type="match status" value="1"/>
</dbReference>
<evidence type="ECO:0000313" key="3">
    <source>
        <dbReference type="EMBL" id="KAK9677955.1"/>
    </source>
</evidence>
<dbReference type="EMBL" id="JBDFQZ010000011">
    <property type="protein sequence ID" value="KAK9677955.1"/>
    <property type="molecule type" value="Genomic_DNA"/>
</dbReference>
<sequence length="271" mass="28878">MEAKTASNNRWSLKGMTALVTGGTKGIGYAIVEELVGLGATVHTCARNEVELDACLLAWKSRNLPITASICDVSSRSQRENLMETVNSIFHGKLNILVNNAGGVPRGGKPTSNCRIEHFTEVMSTHFESAYHLSQLAYPSFIASGTGNVVFISSIAGHMAFDVGSVYGPAKGAMNQLAKNLACEWAKYNIRVNAVAPGAILTPLTEKGLSEKEKMEGVKCRIPLGRVGEPNEVSPLVAFLCLPGASYITGQTFVIDGGFTVNAFFTNSSTE</sequence>
<gene>
    <name evidence="3" type="ORF">RND81_11G178200</name>
</gene>
<accession>A0AAW1HNE5</accession>
<keyword evidence="2" id="KW-0560">Oxidoreductase</keyword>
<comment type="caution">
    <text evidence="3">The sequence shown here is derived from an EMBL/GenBank/DDBJ whole genome shotgun (WGS) entry which is preliminary data.</text>
</comment>
<evidence type="ECO:0000313" key="4">
    <source>
        <dbReference type="Proteomes" id="UP001443914"/>
    </source>
</evidence>
<keyword evidence="4" id="KW-1185">Reference proteome</keyword>
<dbReference type="Proteomes" id="UP001443914">
    <property type="component" value="Unassembled WGS sequence"/>
</dbReference>